<keyword evidence="3 5" id="KW-0732">Signal</keyword>
<evidence type="ECO:0000313" key="8">
    <source>
        <dbReference type="Proteomes" id="UP000032352"/>
    </source>
</evidence>
<dbReference type="Pfam" id="PF17957">
    <property type="entry name" value="Big_7"/>
    <property type="match status" value="3"/>
</dbReference>
<dbReference type="GO" id="GO:0016020">
    <property type="term" value="C:membrane"/>
    <property type="evidence" value="ECO:0007669"/>
    <property type="project" value="InterPro"/>
</dbReference>
<keyword evidence="4" id="KW-0843">Virulence</keyword>
<evidence type="ECO:0000259" key="6">
    <source>
        <dbReference type="PROSITE" id="PS50853"/>
    </source>
</evidence>
<evidence type="ECO:0000256" key="4">
    <source>
        <dbReference type="ARBA" id="ARBA00023026"/>
    </source>
</evidence>
<dbReference type="InterPro" id="IPR013783">
    <property type="entry name" value="Ig-like_fold"/>
</dbReference>
<dbReference type="Pfam" id="PF14414">
    <property type="entry name" value="WHH"/>
    <property type="match status" value="1"/>
</dbReference>
<dbReference type="GO" id="GO:0005576">
    <property type="term" value="C:extracellular region"/>
    <property type="evidence" value="ECO:0007669"/>
    <property type="project" value="UniProtKB-SubCell"/>
</dbReference>
<dbReference type="SUPFAM" id="SSF69318">
    <property type="entry name" value="Integrin alpha N-terminal domain"/>
    <property type="match status" value="2"/>
</dbReference>
<evidence type="ECO:0000256" key="5">
    <source>
        <dbReference type="SAM" id="SignalP"/>
    </source>
</evidence>
<dbReference type="SUPFAM" id="SSF49313">
    <property type="entry name" value="Cadherin-like"/>
    <property type="match status" value="1"/>
</dbReference>
<keyword evidence="2" id="KW-0964">Secreted</keyword>
<dbReference type="Pfam" id="PF13517">
    <property type="entry name" value="FG-GAP_3"/>
    <property type="match status" value="1"/>
</dbReference>
<reference evidence="7 8" key="2">
    <citation type="journal article" date="2022" name="Mar. Drugs">
        <title>Bioassay-Guided Fractionation Leads to the Detection of Cholic Acid Generated by the Rare Thalassomonas sp.</title>
        <authorList>
            <person name="Pheiffer F."/>
            <person name="Schneider Y.K."/>
            <person name="Hansen E.H."/>
            <person name="Andersen J.H."/>
            <person name="Isaksson J."/>
            <person name="Busche T."/>
            <person name="R C."/>
            <person name="Kalinowski J."/>
            <person name="Zyl L.V."/>
            <person name="Trindade M."/>
        </authorList>
    </citation>
    <scope>NUCLEOTIDE SEQUENCE [LARGE SCALE GENOMIC DNA]</scope>
    <source>
        <strain evidence="7 8">XOM25</strain>
    </source>
</reference>
<dbReference type="GO" id="GO:0005509">
    <property type="term" value="F:calcium ion binding"/>
    <property type="evidence" value="ECO:0007669"/>
    <property type="project" value="InterPro"/>
</dbReference>
<dbReference type="InterPro" id="IPR013517">
    <property type="entry name" value="FG-GAP"/>
</dbReference>
<dbReference type="InterPro" id="IPR015919">
    <property type="entry name" value="Cadherin-like_sf"/>
</dbReference>
<dbReference type="EMBL" id="CP059734">
    <property type="protein sequence ID" value="WDE09009.1"/>
    <property type="molecule type" value="Genomic_DNA"/>
</dbReference>
<keyword evidence="8" id="KW-1185">Reference proteome</keyword>
<evidence type="ECO:0000256" key="1">
    <source>
        <dbReference type="ARBA" id="ARBA00004613"/>
    </source>
</evidence>
<dbReference type="NCBIfam" id="TIGR01643">
    <property type="entry name" value="YD_repeat_2x"/>
    <property type="match status" value="1"/>
</dbReference>
<dbReference type="Gene3D" id="2.180.10.10">
    <property type="entry name" value="RHS repeat-associated core"/>
    <property type="match status" value="1"/>
</dbReference>
<evidence type="ECO:0000256" key="3">
    <source>
        <dbReference type="ARBA" id="ARBA00022729"/>
    </source>
</evidence>
<dbReference type="InterPro" id="IPR050708">
    <property type="entry name" value="T6SS_VgrG/RHS"/>
</dbReference>
<dbReference type="Gene3D" id="2.60.40.10">
    <property type="entry name" value="Immunoglobulins"/>
    <property type="match status" value="4"/>
</dbReference>
<feature type="domain" description="Fibronectin type-III" evidence="6">
    <location>
        <begin position="480"/>
        <end position="581"/>
    </location>
</feature>
<dbReference type="InterPro" id="IPR022385">
    <property type="entry name" value="Rhs_assc_core"/>
</dbReference>
<dbReference type="RefSeq" id="WP_274038674.1">
    <property type="nucleotide sequence ID" value="NZ_CP059734.1"/>
</dbReference>
<dbReference type="InterPro" id="IPR028994">
    <property type="entry name" value="Integrin_alpha_N"/>
</dbReference>
<dbReference type="InterPro" id="IPR032869">
    <property type="entry name" value="WHH_dom_containing"/>
</dbReference>
<dbReference type="PANTHER" id="PTHR32305:SF15">
    <property type="entry name" value="PROTEIN RHSA-RELATED"/>
    <property type="match status" value="1"/>
</dbReference>
<protein>
    <submittedName>
        <fullName evidence="7">VCBS repeat-containing protein</fullName>
    </submittedName>
</protein>
<feature type="chain" id="PRO_5042019881" evidence="5">
    <location>
        <begin position="20"/>
        <end position="3006"/>
    </location>
</feature>
<dbReference type="PROSITE" id="PS50853">
    <property type="entry name" value="FN3"/>
    <property type="match status" value="1"/>
</dbReference>
<proteinExistence type="predicted"/>
<dbReference type="PANTHER" id="PTHR32305">
    <property type="match status" value="1"/>
</dbReference>
<gene>
    <name evidence="7" type="ORF">SG34_029965</name>
</gene>
<evidence type="ECO:0000256" key="2">
    <source>
        <dbReference type="ARBA" id="ARBA00022525"/>
    </source>
</evidence>
<dbReference type="Pfam" id="PF03534">
    <property type="entry name" value="SpvB"/>
    <property type="match status" value="1"/>
</dbReference>
<dbReference type="InterPro" id="IPR006530">
    <property type="entry name" value="YD"/>
</dbReference>
<organism evidence="7 8">
    <name type="scientific">Thalassomonas viridans</name>
    <dbReference type="NCBI Taxonomy" id="137584"/>
    <lineage>
        <taxon>Bacteria</taxon>
        <taxon>Pseudomonadati</taxon>
        <taxon>Pseudomonadota</taxon>
        <taxon>Gammaproteobacteria</taxon>
        <taxon>Alteromonadales</taxon>
        <taxon>Colwelliaceae</taxon>
        <taxon>Thalassomonas</taxon>
    </lineage>
</organism>
<reference evidence="7 8" key="1">
    <citation type="journal article" date="2015" name="Genome Announc.">
        <title>Draft Genome Sequences of Marine Isolates of Thalassomonas viridans and Thalassomonas actiniarum.</title>
        <authorList>
            <person name="Olonade I."/>
            <person name="van Zyl L.J."/>
            <person name="Trindade M."/>
        </authorList>
    </citation>
    <scope>NUCLEOTIDE SEQUENCE [LARGE SCALE GENOMIC DNA]</scope>
    <source>
        <strain evidence="7 8">XOM25</strain>
    </source>
</reference>
<dbReference type="NCBIfam" id="TIGR03696">
    <property type="entry name" value="Rhs_assc_core"/>
    <property type="match status" value="1"/>
</dbReference>
<comment type="subcellular location">
    <subcellularLocation>
        <location evidence="1">Secreted</location>
    </subcellularLocation>
</comment>
<accession>A0AAE9ZAH9</accession>
<dbReference type="InterPro" id="IPR003284">
    <property type="entry name" value="Sal_SpvB"/>
</dbReference>
<dbReference type="Proteomes" id="UP000032352">
    <property type="component" value="Chromosome pTvir"/>
</dbReference>
<dbReference type="GO" id="GO:0005737">
    <property type="term" value="C:cytoplasm"/>
    <property type="evidence" value="ECO:0007669"/>
    <property type="project" value="InterPro"/>
</dbReference>
<dbReference type="KEGG" id="tvd:SG34_029965"/>
<evidence type="ECO:0000313" key="7">
    <source>
        <dbReference type="EMBL" id="WDE09009.1"/>
    </source>
</evidence>
<name>A0AAE9ZAH9_9GAMM</name>
<dbReference type="Pfam" id="PF05345">
    <property type="entry name" value="He_PIG"/>
    <property type="match status" value="1"/>
</dbReference>
<feature type="signal peptide" evidence="5">
    <location>
        <begin position="1"/>
        <end position="19"/>
    </location>
</feature>
<sequence>MRQLLITIILCLVCFQAGGTAVRESFTWQGQDYHPHYLDMNGDGKVDLLMQPFADNQPGWLLAGELTPDGIHYQSANPVALPRLINQLPWAVPEAQIAVADFNGDGSSDVLLVFAKARQALAYLGTAKGIDFTRTPDHRYGPETFPWLHGQAEADFYPGDFNGDNRHGLLVLSPGKGGHYLLHSDDSGRLTVAKHIAGNVRWGKNRSEKLLVSDYNHDGKDDIFAQAKQKNRAHYLVLADKQGQLSAGQAFPQQLQGKDWNSDDFTLWVSDANGDRHVDLVRLNNMPGGVDERGEIAVSSLLEDVDDVVDVCDQHFITAGGEQGMTCAPWQDSGTNESDELSVAAVPLAIAAVDSPLPCGGEVPNAAQNPTQTTLATLIECEPPPTPTSAPIVIGGNYHIMGSRVTIRFPSISSQRYYEVYTSTSNSGYSRAGIGFYGEYVDITLRNSPGYVYIKFKACNNYGCSGLSPWQRVKTYTTPDKAYPQASPATIGKGQTSTITWPNPGQIIYRGTHYERKYTSPSGATTAQPNISHTSGNTQTSYVTPALSVVGSYTFYVRACNPGLPCGSWGSTKVTVVNKKPVITSASPSNNTRYLTSQSVTASANASDSDGNITRVEFKLDSGSWQADTSSPYSKSFGTLSLGSHTLYYRAKDDNGDYSPTVSRSINVINSKPVVTPLTPSNSASYLSSQSVSASASASDSDGTIAQVEFKLDSGSWQVDTTSPYGKNFGPLSAGSHRIYYRAKDNRGDYSASTPYRDITVTAPNQKPVVSPQLPLNNAAYTTDQAVSAAATAGDSDGSVAQVEFKLDTGSWQVDATSPYSKSFGALSAGAHTIYYRAKDNRGSYSTTHSRNINVALPGNTPPVIGGTPASTAIAGQAYRFTPTASDGDNDPLTFSVSNKPAWLGFDTATGTLSGTPATDDAGTYSNIVISVSDGTANVSLTAFNITVNANAGKAEDFITQIPDVADITVPEEDIEATSLTLLPGKIQVTEQGGVNYQIPFTLPVGIGGYSPEAGLVYSSLSTTLQNVAGLGWSLDAVQAISRCQKTLDEEGLYRQVLFNNEDALCYQGEKLRLVSGNNLKSGAEYRPDSTPEIQVIQTGEGAAASFALYRPSGEVIRFGTADNSRRYDDNSGEIYIWRQASKQNTFAQQINYTYMHGDQDEGNLATITYAGNTIAFDYETREDASTLYDLGNVTQVSKRLSAVTVTNHNNQLVRSYHLKYRYSAFSERSLLTSVTLCDGSLSGVCGLPTVFDYADEALHGLQSTDTVLDLDSYSDVDSSSDCDDTPSGHCGIYSLRVEDIDNNGKPELLVATRDGQQGKVLVFEYENGGFTFNNELTATGLTLSRDYANSSVAYYFDWNVIDKNGDGQYQITGRDEVYFDWNGDGVDDPSPGMTDNVYRYQDTYSYPYNEYVEYELSAYGYQLRDFPFDYNGDGLIDRLVPFVREIERVETDDGFIDPVVTYGGTYWLLEINRTEGDAYQGEVLFMPEDLGSCGNSTNSPSCIPEVKLDEIEQGLWDARFTRKLSGDLNGDGITDFHHTFAAPALKNGRDFTSKYHDYQGTTDISPHGRFFGLADINGDGKDDLVYADEDEGRVYWRQSLSDGNTAPKLLTNIGAWGDIAETAQYAWADLDGDDQPELLYFDLQAQQVRIRFDKNTDNKVLDRLTSVSTGLGKNYALTYKRLTDSSVYQADADAAGIDWGPGKVRDITTTMAVVAELSETQTVTEAGNTLSDSTRYFYRGLKTQAGGKGSLGFAKVTSTRTSDLHTSVSYFKQQPPYDGQRYKQEVYLDQVLLSRHEVTQWWDLSVNNGLSRFVAPKQVVDKEYFVNADNGVVGSSVQAKQSTLTTNFSLSSGYPLKNSETLVEADLLTAQSKTRQTDWLYEDEDTDRWLIQRPTKTTVTYSRSNAAEKEQVTATAYKTGHGVPASVIRAPDSGDSRLYLKTAYRYDAKGNLIETSQCSLYYAPMCEAGGFPDPADDADKVFRRQSRSYDSSGRYLTTVGNALFTEQSLHHYNKFGQPQEIRHNPYDNRLGQREYHSYNRLGGRYFSYTNDGSSSEEIVSRCLGNSNCPANAVLAVKTQTNAGADEIRYLDFAGRVVREAKQLLQGNWRYIDTHYDIYGRVISQSQPYSSGGTRYSDTTRYDAAGNKYQVNSASGLTTTFSYLGGVVSQAVSGSYSDEGGSVAINRTRSITYNGFNETVLSEDELGNSTRFVYNALGLATTVTGADNVSTTLNYDAYGRRTGMDDSDKGVLAFGFNALGEAVSRTTADNVSKTRYRNAAGQVIKVNIKQGSTSEWDTFDYQNSPFIHSESSAGATITYLYDDYHRVSGKLYDFDDKSWAQSLYYDQHGRLFRDYDISGEGRGLQYQYQNGIPDRTFEISTGRAYYRATAMDGRGNITGYTLGEGIHVNKSYDQVTGYLRQLYTGVGAIQQQHYRYDPLGNLRYRSDSNGQTALAERFAYDDLNRLTRVYLNGNLSLSLSYDAGGNITGKSDVAGGAAYHYGTQPTQCSRAAGAHALTAIGSERQYCYDARGNQTRAYHHGAFYREVSYALFDKPLTIASAHGQSHFAYDANKQTYKRVDATGGNSKTTYYVGGHEVIYQGDGSREIKRYIDGIAIDTVKDSGESTLTYVFTDHLGSGSVFTDATGNVLHRNSFDAFGKRRNPLTWAGYESPFSELPGLAELLHLTQKGFTGHQQVDHASVVHMGGRIYDPALGRFMQADPVVQDARDAQSLNRYSYVYNNPLSYTDPTGYQCFRTMRAGPPICSAGLDKNAKPWGKGSNAGKRATRGKTARLQVNGANRSAKLKNAAGKANGHSQNNSPLITGEIEPIEGRPAWGYLKSLINAATANILYGDNSSVPALNAGPVDRADMDAYRAQAGWEQYATMLVPGNAGSIVKSITKTEIKFINGRKPINSKFAGKDHPSGVKFNANGFPDFSSFAKAEVKLNGLTGNYAKDSAMANKAVGLKSTPTKYVWHHVEDAKTMQLIPKKIHNTVRHTGGAAILRNQ</sequence>
<dbReference type="InterPro" id="IPR003961">
    <property type="entry name" value="FN3_dom"/>
</dbReference>